<name>A0ABM3C4A5_DROKI</name>
<dbReference type="SUPFAM" id="SSF57667">
    <property type="entry name" value="beta-beta-alpha zinc fingers"/>
    <property type="match status" value="1"/>
</dbReference>
<evidence type="ECO:0000256" key="9">
    <source>
        <dbReference type="PROSITE-ProRule" id="PRU01263"/>
    </source>
</evidence>
<accession>A0ABM3C4A5</accession>
<dbReference type="GeneID" id="121501862"/>
<keyword evidence="5 9" id="KW-0862">Zinc</keyword>
<dbReference type="Proteomes" id="UP001652661">
    <property type="component" value="Chromosome 3R"/>
</dbReference>
<sequence>MESCRTCGNKFSLVPDTDQVKPIIAMDEIAEQLTAWKMQVAREDGLPQYMCTACLAEFQTVLKLKSSCLDTLAKFDYMRSLELYVAPLNKPMHRDRTMQGSMDNLDIYDVHLYHEPKAWKCQICAKQFPSNQEARFKFHMKWHQMRRRFKCPMCRFSCRAKENLKAHKLEVHAFVKCSSCGKKMMKHLLHRHFNKHLKDCKPKKAKKMNLLLQQAAAEATAAVNSIPKAPTVAVATPRRKAAPSPMAPRRWSLRVASATRGSSNGLQPSKDLDRKTELGQHGEQDTMPRI</sequence>
<keyword evidence="12" id="KW-1185">Reference proteome</keyword>
<proteinExistence type="inferred from homology"/>
<dbReference type="SMART" id="SM00355">
    <property type="entry name" value="ZnF_C2H2"/>
    <property type="match status" value="3"/>
</dbReference>
<gene>
    <name evidence="13" type="primary">LOC121501862</name>
</gene>
<keyword evidence="7" id="KW-0539">Nucleus</keyword>
<feature type="compositionally biased region" description="Basic and acidic residues" evidence="10">
    <location>
        <begin position="270"/>
        <end position="290"/>
    </location>
</feature>
<keyword evidence="3" id="KW-0677">Repeat</keyword>
<dbReference type="PANTHER" id="PTHR24388">
    <property type="entry name" value="ZINC FINGER PROTEIN"/>
    <property type="match status" value="1"/>
</dbReference>
<dbReference type="InterPro" id="IPR036236">
    <property type="entry name" value="Znf_C2H2_sf"/>
</dbReference>
<evidence type="ECO:0000256" key="4">
    <source>
        <dbReference type="ARBA" id="ARBA00022771"/>
    </source>
</evidence>
<dbReference type="InterPro" id="IPR013087">
    <property type="entry name" value="Znf_C2H2_type"/>
</dbReference>
<evidence type="ECO:0000313" key="13">
    <source>
        <dbReference type="RefSeq" id="XP_041630304.1"/>
    </source>
</evidence>
<evidence type="ECO:0000256" key="6">
    <source>
        <dbReference type="ARBA" id="ARBA00023125"/>
    </source>
</evidence>
<evidence type="ECO:0000256" key="1">
    <source>
        <dbReference type="ARBA" id="ARBA00004123"/>
    </source>
</evidence>
<dbReference type="InterPro" id="IPR050527">
    <property type="entry name" value="Snail/Krueppel_Znf"/>
</dbReference>
<feature type="region of interest" description="Disordered" evidence="10">
    <location>
        <begin position="234"/>
        <end position="290"/>
    </location>
</feature>
<evidence type="ECO:0000256" key="8">
    <source>
        <dbReference type="ARBA" id="ARBA00037948"/>
    </source>
</evidence>
<dbReference type="PANTHER" id="PTHR24388:SF54">
    <property type="entry name" value="PROTEIN ESCARGOT"/>
    <property type="match status" value="1"/>
</dbReference>
<evidence type="ECO:0000256" key="10">
    <source>
        <dbReference type="SAM" id="MobiDB-lite"/>
    </source>
</evidence>
<evidence type="ECO:0000256" key="2">
    <source>
        <dbReference type="ARBA" id="ARBA00022723"/>
    </source>
</evidence>
<feature type="binding site" evidence="9">
    <location>
        <position position="51"/>
    </location>
    <ligand>
        <name>Zn(2+)</name>
        <dbReference type="ChEBI" id="CHEBI:29105"/>
    </ligand>
</feature>
<feature type="binding site" evidence="9">
    <location>
        <position position="7"/>
    </location>
    <ligand>
        <name>Zn(2+)</name>
        <dbReference type="ChEBI" id="CHEBI:29105"/>
    </ligand>
</feature>
<dbReference type="PROSITE" id="PS51915">
    <property type="entry name" value="ZAD"/>
    <property type="match status" value="1"/>
</dbReference>
<dbReference type="InterPro" id="IPR012934">
    <property type="entry name" value="Znf_AD"/>
</dbReference>
<feature type="binding site" evidence="9">
    <location>
        <position position="4"/>
    </location>
    <ligand>
        <name>Zn(2+)</name>
        <dbReference type="ChEBI" id="CHEBI:29105"/>
    </ligand>
</feature>
<keyword evidence="6" id="KW-0238">DNA-binding</keyword>
<dbReference type="RefSeq" id="XP_041630304.1">
    <property type="nucleotide sequence ID" value="XM_041774370.2"/>
</dbReference>
<comment type="similarity">
    <text evidence="8">Belongs to the snail C2H2-type zinc-finger protein family.</text>
</comment>
<evidence type="ECO:0000259" key="11">
    <source>
        <dbReference type="PROSITE" id="PS51915"/>
    </source>
</evidence>
<reference evidence="13" key="1">
    <citation type="submission" date="2025-08" db="UniProtKB">
        <authorList>
            <consortium name="RefSeq"/>
        </authorList>
    </citation>
    <scope>IDENTIFICATION</scope>
    <source>
        <strain evidence="13">14028-0561.14</strain>
        <tissue evidence="13">Whole fly</tissue>
    </source>
</reference>
<feature type="binding site" evidence="9">
    <location>
        <position position="54"/>
    </location>
    <ligand>
        <name>Zn(2+)</name>
        <dbReference type="ChEBI" id="CHEBI:29105"/>
    </ligand>
</feature>
<dbReference type="Pfam" id="PF07776">
    <property type="entry name" value="zf-AD"/>
    <property type="match status" value="1"/>
</dbReference>
<dbReference type="Gene3D" id="3.30.160.60">
    <property type="entry name" value="Classic Zinc Finger"/>
    <property type="match status" value="1"/>
</dbReference>
<organism evidence="12 13">
    <name type="scientific">Drosophila kikkawai</name>
    <name type="common">Fruit fly</name>
    <dbReference type="NCBI Taxonomy" id="30033"/>
    <lineage>
        <taxon>Eukaryota</taxon>
        <taxon>Metazoa</taxon>
        <taxon>Ecdysozoa</taxon>
        <taxon>Arthropoda</taxon>
        <taxon>Hexapoda</taxon>
        <taxon>Insecta</taxon>
        <taxon>Pterygota</taxon>
        <taxon>Neoptera</taxon>
        <taxon>Endopterygota</taxon>
        <taxon>Diptera</taxon>
        <taxon>Brachycera</taxon>
        <taxon>Muscomorpha</taxon>
        <taxon>Ephydroidea</taxon>
        <taxon>Drosophilidae</taxon>
        <taxon>Drosophila</taxon>
        <taxon>Sophophora</taxon>
    </lineage>
</organism>
<evidence type="ECO:0000256" key="3">
    <source>
        <dbReference type="ARBA" id="ARBA00022737"/>
    </source>
</evidence>
<dbReference type="PROSITE" id="PS00028">
    <property type="entry name" value="ZINC_FINGER_C2H2_1"/>
    <property type="match status" value="1"/>
</dbReference>
<comment type="subcellular location">
    <subcellularLocation>
        <location evidence="1">Nucleus</location>
    </subcellularLocation>
</comment>
<keyword evidence="4 9" id="KW-0863">Zinc-finger</keyword>
<evidence type="ECO:0000256" key="5">
    <source>
        <dbReference type="ARBA" id="ARBA00022833"/>
    </source>
</evidence>
<evidence type="ECO:0000313" key="12">
    <source>
        <dbReference type="Proteomes" id="UP001652661"/>
    </source>
</evidence>
<keyword evidence="2 9" id="KW-0479">Metal-binding</keyword>
<feature type="domain" description="ZAD" evidence="11">
    <location>
        <begin position="2"/>
        <end position="78"/>
    </location>
</feature>
<protein>
    <submittedName>
        <fullName evidence="13">Transcriptional repressor CTCFL-like</fullName>
    </submittedName>
</protein>
<evidence type="ECO:0000256" key="7">
    <source>
        <dbReference type="ARBA" id="ARBA00023242"/>
    </source>
</evidence>